<dbReference type="AlphaFoldDB" id="A0A1I4GJ45"/>
<dbReference type="OrthoDB" id="7824597at2"/>
<protein>
    <submittedName>
        <fullName evidence="1">Uncharacterized protein</fullName>
    </submittedName>
</protein>
<dbReference type="InterPro" id="IPR023157">
    <property type="entry name" value="AGR-C-984p-like_sf"/>
</dbReference>
<dbReference type="Pfam" id="PF06748">
    <property type="entry name" value="DUF1217"/>
    <property type="match status" value="1"/>
</dbReference>
<evidence type="ECO:0000313" key="1">
    <source>
        <dbReference type="EMBL" id="SFL29909.1"/>
    </source>
</evidence>
<sequence length="276" mass="29859">MISLGGLGTQLGIKLFEATREKQIDLVARDALSARQIAAFSERIGSIGSAKELIADTEVYTFVMRAFDLEAQIFGKALVRKTLESDISESSALVNRLTDTNIKTMYKTLGFEPGGGGSANFADLDWQSDMVARFKERLVLNNAAEDNEGAGLALDFKAKASGINTWFDVLKDADLGKFMRRALSIPDAVVGVDVDRQAEIFAQKFDITKLKDPAEVDKLVSRFAAVYDVIEGISTQQNSAALTLMQNAVSAGQGGNISIITIDIPTIGKTGYNAYR</sequence>
<keyword evidence="2" id="KW-1185">Reference proteome</keyword>
<dbReference type="SUPFAM" id="SSF158837">
    <property type="entry name" value="AGR C 984p-like"/>
    <property type="match status" value="1"/>
</dbReference>
<dbReference type="InterPro" id="IPR010626">
    <property type="entry name" value="DUF1217"/>
</dbReference>
<reference evidence="1 2" key="1">
    <citation type="submission" date="2016-10" db="EMBL/GenBank/DDBJ databases">
        <authorList>
            <person name="de Groot N.N."/>
        </authorList>
    </citation>
    <scope>NUCLEOTIDE SEQUENCE [LARGE SCALE GENOMIC DNA]</scope>
    <source>
        <strain evidence="1 2">DSM 16199</strain>
    </source>
</reference>
<dbReference type="Gene3D" id="1.10.3700.10">
    <property type="entry name" value="AGR C 984p-like"/>
    <property type="match status" value="1"/>
</dbReference>
<name>A0A1I4GJ45_9RHOB</name>
<dbReference type="RefSeq" id="WP_090189973.1">
    <property type="nucleotide sequence ID" value="NZ_CAXYBM010000006.1"/>
</dbReference>
<accession>A0A1I4GJ45</accession>
<gene>
    <name evidence="1" type="ORF">SAMN04488004_11324</name>
</gene>
<dbReference type="EMBL" id="FOTF01000013">
    <property type="protein sequence ID" value="SFL29909.1"/>
    <property type="molecule type" value="Genomic_DNA"/>
</dbReference>
<evidence type="ECO:0000313" key="2">
    <source>
        <dbReference type="Proteomes" id="UP000199550"/>
    </source>
</evidence>
<dbReference type="Proteomes" id="UP000199550">
    <property type="component" value="Unassembled WGS sequence"/>
</dbReference>
<proteinExistence type="predicted"/>
<organism evidence="1 2">
    <name type="scientific">Loktanella salsilacus</name>
    <dbReference type="NCBI Taxonomy" id="195913"/>
    <lineage>
        <taxon>Bacteria</taxon>
        <taxon>Pseudomonadati</taxon>
        <taxon>Pseudomonadota</taxon>
        <taxon>Alphaproteobacteria</taxon>
        <taxon>Rhodobacterales</taxon>
        <taxon>Roseobacteraceae</taxon>
        <taxon>Loktanella</taxon>
    </lineage>
</organism>
<dbReference type="STRING" id="195913.SAMN04488004_11324"/>